<feature type="domain" description="Sporulation stage IV protein A C-terminal" evidence="3">
    <location>
        <begin position="417"/>
        <end position="492"/>
    </location>
</feature>
<evidence type="ECO:0000259" key="2">
    <source>
        <dbReference type="Pfam" id="PF20438"/>
    </source>
</evidence>
<dbReference type="InterPro" id="IPR046841">
    <property type="entry name" value="SpoIVA_middle"/>
</dbReference>
<dbReference type="InterPro" id="IPR046840">
    <property type="entry name" value="SpoIVA_C"/>
</dbReference>
<evidence type="ECO:0000259" key="1">
    <source>
        <dbReference type="Pfam" id="PF09547"/>
    </source>
</evidence>
<dbReference type="AlphaFoldDB" id="A0AAE3FI20"/>
<organism evidence="4 5">
    <name type="scientific">Candidatus Colimorpha enterica</name>
    <dbReference type="NCBI Taxonomy" id="3083063"/>
    <lineage>
        <taxon>Bacteria</taxon>
        <taxon>Pseudomonadati</taxon>
        <taxon>Bacteroidota</taxon>
        <taxon>Bacteroidia</taxon>
        <taxon>Bacteroidales</taxon>
        <taxon>Candidatus Colimorpha</taxon>
    </lineage>
</organism>
<dbReference type="EMBL" id="JALEMU010000130">
    <property type="protein sequence ID" value="MCI5756219.1"/>
    <property type="molecule type" value="Genomic_DNA"/>
</dbReference>
<dbReference type="Pfam" id="PF09547">
    <property type="entry name" value="SpoIVA_ATPase"/>
    <property type="match status" value="1"/>
</dbReference>
<feature type="domain" description="Stage IV sporulation protein A ATPase" evidence="1">
    <location>
        <begin position="1"/>
        <end position="237"/>
    </location>
</feature>
<dbReference type="Gene3D" id="3.40.50.300">
    <property type="entry name" value="P-loop containing nucleotide triphosphate hydrolases"/>
    <property type="match status" value="1"/>
</dbReference>
<dbReference type="InterPro" id="IPR027417">
    <property type="entry name" value="P-loop_NTPase"/>
</dbReference>
<name>A0AAE3FI20_9BACT</name>
<evidence type="ECO:0000259" key="3">
    <source>
        <dbReference type="Pfam" id="PF20439"/>
    </source>
</evidence>
<protein>
    <submittedName>
        <fullName evidence="4">Stage IV sporulation protein A</fullName>
    </submittedName>
</protein>
<reference evidence="4 5" key="1">
    <citation type="submission" date="2022-03" db="EMBL/GenBank/DDBJ databases">
        <title>Metagenome-assembled genomes from swine fecal metagenomes.</title>
        <authorList>
            <person name="Holman D.B."/>
            <person name="Kommadath A."/>
        </authorList>
    </citation>
    <scope>NUCLEOTIDE SEQUENCE [LARGE SCALE GENOMIC DNA]</scope>
    <source>
        <strain evidence="4">SUG147</strain>
    </source>
</reference>
<dbReference type="Pfam" id="PF20438">
    <property type="entry name" value="SpoIVA_middle"/>
    <property type="match status" value="1"/>
</dbReference>
<dbReference type="SUPFAM" id="SSF52540">
    <property type="entry name" value="P-loop containing nucleoside triphosphate hydrolases"/>
    <property type="match status" value="1"/>
</dbReference>
<dbReference type="InterPro" id="IPR014201">
    <property type="entry name" value="Spore_IV_A"/>
</dbReference>
<dbReference type="GO" id="GO:0016887">
    <property type="term" value="F:ATP hydrolysis activity"/>
    <property type="evidence" value="ECO:0007669"/>
    <property type="project" value="InterPro"/>
</dbReference>
<accession>A0AAE3FI20</accession>
<proteinExistence type="predicted"/>
<sequence>MMNTNIYRDIAERTGGNIYIGVVGPVRTGKSTFIKKFMETLVLPNIPDRFDRERARDEMPQSAAGKTVMTAEPKFIPDEAVGITLADNARLNVRMIDCVGYIVPDALGHIENGGPRMVHTPWQEEPMPFTEAAETGTRKVITDHSTVGIVVTTDGTVGEIPRANYEEAEARVIKELKAINKPFAVIMNSADPSRDESIALANSIEKEYRVPVALVNCLELNTEDIKHILEMILLEFPVREIAVDIPGWITALGDDHPLAASVKASVLECAEKVTRAGDIAQAFAPLAENEFIESAGVTETDLGSGRARIGIRLPEKLYYRTLGELTGFDITGEESLIGLLRDLSEVKKEYDRIADALHDAGEKGYGIVTPDVTELKLEEPEIIRQPGGYGVKLRASGPSLHLIRADIETEISPIIGSEQQSEDLVKMLTHEFEEDPAKLWESNMFGRSLRELITDGLHAKLDRMPDEARTRLGETLGKVINEGSGGLICIIL</sequence>
<dbReference type="PIRSF" id="PIRSF007466">
    <property type="entry name" value="SpoIVA"/>
    <property type="match status" value="1"/>
</dbReference>
<dbReference type="Pfam" id="PF20439">
    <property type="entry name" value="SpoIVA_C"/>
    <property type="match status" value="1"/>
</dbReference>
<comment type="caution">
    <text evidence="4">The sequence shown here is derived from an EMBL/GenBank/DDBJ whole genome shotgun (WGS) entry which is preliminary data.</text>
</comment>
<dbReference type="InterPro" id="IPR046842">
    <property type="entry name" value="SpoIVA_ATPase"/>
</dbReference>
<evidence type="ECO:0000313" key="4">
    <source>
        <dbReference type="EMBL" id="MCI5756219.1"/>
    </source>
</evidence>
<dbReference type="GO" id="GO:0043934">
    <property type="term" value="P:sporulation"/>
    <property type="evidence" value="ECO:0007669"/>
    <property type="project" value="InterPro"/>
</dbReference>
<dbReference type="GO" id="GO:0005524">
    <property type="term" value="F:ATP binding"/>
    <property type="evidence" value="ECO:0007669"/>
    <property type="project" value="InterPro"/>
</dbReference>
<dbReference type="NCBIfam" id="TIGR02836">
    <property type="entry name" value="spore_IV_A"/>
    <property type="match status" value="1"/>
</dbReference>
<evidence type="ECO:0000313" key="5">
    <source>
        <dbReference type="Proteomes" id="UP001139365"/>
    </source>
</evidence>
<feature type="domain" description="Stage IV sporulation protein A middle" evidence="2">
    <location>
        <begin position="238"/>
        <end position="416"/>
    </location>
</feature>
<gene>
    <name evidence="4" type="primary">spoIVA</name>
    <name evidence="4" type="ORF">MR241_08005</name>
</gene>
<dbReference type="Proteomes" id="UP001139365">
    <property type="component" value="Unassembled WGS sequence"/>
</dbReference>